<protein>
    <recommendedName>
        <fullName evidence="3">PAS domain-containing protein</fullName>
    </recommendedName>
</protein>
<proteinExistence type="predicted"/>
<evidence type="ECO:0000313" key="2">
    <source>
        <dbReference type="Proteomes" id="UP001209803"/>
    </source>
</evidence>
<dbReference type="EMBL" id="CP120863">
    <property type="protein sequence ID" value="WFE87763.1"/>
    <property type="molecule type" value="Genomic_DNA"/>
</dbReference>
<keyword evidence="2" id="KW-1185">Reference proteome</keyword>
<name>A0ABY8EXJ2_9HYPH</name>
<accession>A0ABY8EXJ2</accession>
<sequence>MLNRPQTVFTELGTEAIENGLADPLLAGFYEAVMTSADGSFRQTMQPFLPHLSLCSDKVTDFAPPPIFYVGKESGQRQLFGDDWATSTGSNSALRTPDADLERASAEGYRSALSGRPYYGYARTPISVDGQEYEIAFERLIIAVRPHIRANYRICAYLGVIQDLQPKS</sequence>
<dbReference type="RefSeq" id="WP_265681509.1">
    <property type="nucleotide sequence ID" value="NZ_CP120863.1"/>
</dbReference>
<evidence type="ECO:0000313" key="1">
    <source>
        <dbReference type="EMBL" id="WFE87763.1"/>
    </source>
</evidence>
<reference evidence="1 2" key="1">
    <citation type="submission" date="2023-03" db="EMBL/GenBank/DDBJ databases">
        <title>Roseibium porphyridii sp. nov. and Roseibium rhodosorbium sp. nov. isolated from marine algae, Porphyridium cruentum and Rhodosorus marinus, respectively.</title>
        <authorList>
            <person name="Lee M.W."/>
            <person name="Choi B.J."/>
            <person name="Lee J.K."/>
            <person name="Choi D.G."/>
            <person name="Baek J.H."/>
            <person name="Bayburt H."/>
            <person name="Kim J.M."/>
            <person name="Han D.M."/>
            <person name="Kim K.H."/>
            <person name="Jeon C.O."/>
        </authorList>
    </citation>
    <scope>NUCLEOTIDE SEQUENCE [LARGE SCALE GENOMIC DNA]</scope>
    <source>
        <strain evidence="1 2">KMA01</strain>
    </source>
</reference>
<gene>
    <name evidence="1" type="ORF">K1718_16525</name>
</gene>
<organism evidence="1 2">
    <name type="scientific">Roseibium porphyridii</name>
    <dbReference type="NCBI Taxonomy" id="2866279"/>
    <lineage>
        <taxon>Bacteria</taxon>
        <taxon>Pseudomonadati</taxon>
        <taxon>Pseudomonadota</taxon>
        <taxon>Alphaproteobacteria</taxon>
        <taxon>Hyphomicrobiales</taxon>
        <taxon>Stappiaceae</taxon>
        <taxon>Roseibium</taxon>
    </lineage>
</organism>
<dbReference type="Proteomes" id="UP001209803">
    <property type="component" value="Chromosome"/>
</dbReference>
<evidence type="ECO:0008006" key="3">
    <source>
        <dbReference type="Google" id="ProtNLM"/>
    </source>
</evidence>